<evidence type="ECO:0000256" key="7">
    <source>
        <dbReference type="ARBA" id="ARBA00022824"/>
    </source>
</evidence>
<dbReference type="Pfam" id="PF03155">
    <property type="entry name" value="Alg6_Alg8"/>
    <property type="match status" value="1"/>
</dbReference>
<feature type="transmembrane region" description="Helical" evidence="10">
    <location>
        <begin position="472"/>
        <end position="495"/>
    </location>
</feature>
<evidence type="ECO:0000256" key="6">
    <source>
        <dbReference type="ARBA" id="ARBA00022692"/>
    </source>
</evidence>
<dbReference type="AlphaFoldDB" id="A0ABD1MI99"/>
<accession>A0ABD1MI99</accession>
<evidence type="ECO:0000256" key="3">
    <source>
        <dbReference type="ARBA" id="ARBA00008715"/>
    </source>
</evidence>
<reference evidence="11 12" key="1">
    <citation type="submission" date="2024-08" db="EMBL/GenBank/DDBJ databases">
        <title>Insights into the chromosomal genome structure of Flemingia macrophylla.</title>
        <authorList>
            <person name="Ding Y."/>
            <person name="Zhao Y."/>
            <person name="Bi W."/>
            <person name="Wu M."/>
            <person name="Zhao G."/>
            <person name="Gong Y."/>
            <person name="Li W."/>
            <person name="Zhang P."/>
        </authorList>
    </citation>
    <scope>NUCLEOTIDE SEQUENCE [LARGE SCALE GENOMIC DNA]</scope>
    <source>
        <strain evidence="11">DYQJB</strain>
        <tissue evidence="11">Leaf</tissue>
    </source>
</reference>
<evidence type="ECO:0000256" key="10">
    <source>
        <dbReference type="RuleBase" id="RU363110"/>
    </source>
</evidence>
<evidence type="ECO:0000256" key="1">
    <source>
        <dbReference type="ARBA" id="ARBA00004477"/>
    </source>
</evidence>
<evidence type="ECO:0000256" key="5">
    <source>
        <dbReference type="ARBA" id="ARBA00022679"/>
    </source>
</evidence>
<proteinExistence type="inferred from homology"/>
<name>A0ABD1MI99_9FABA</name>
<protein>
    <recommendedName>
        <fullName evidence="10">Alpha-1,3-glucosyltransferase</fullName>
        <ecNumber evidence="10">2.4.1.-</ecNumber>
    </recommendedName>
</protein>
<feature type="transmembrane region" description="Helical" evidence="10">
    <location>
        <begin position="438"/>
        <end position="460"/>
    </location>
</feature>
<keyword evidence="8 10" id="KW-1133">Transmembrane helix</keyword>
<comment type="similarity">
    <text evidence="3 10">Belongs to the ALG6/ALG8 glucosyltransferase family.</text>
</comment>
<dbReference type="GO" id="GO:0005789">
    <property type="term" value="C:endoplasmic reticulum membrane"/>
    <property type="evidence" value="ECO:0007669"/>
    <property type="project" value="UniProtKB-SubCell"/>
</dbReference>
<keyword evidence="5 10" id="KW-0808">Transferase</keyword>
<sequence length="512" mass="58855">MGKVKKVKDTASDDDCWWWLVQKGTAFVFISVGLFALLVRVAVSLHPYSGAGNPPKFGDYEAQRHWMELTINLPVREWYRNSSSNDLSYWGLDYPPLTAYQSFIHGLFLRFFHPDSVALFTSRGHESYLGKLLMRWTVLSSDALIFFLAVLYFIIVHYNQSSRNRKSELAWHMAMLLLNPCLILIDHGHFQYNCISLGFTVGAIASIFSGKDFVASVLYCLALNHKQMSAYFAPAFFSYLLGKCLRHKHPILEVSKLGLVVLGTFAVVWWPYLYSTHSILEVLSRLAPFERGLFEDYVANFWCASSVLIKWKRLFTTESLKLISLTATVTTCLPSMVQQIKSPSNQGFLYALLNSSFSFYLFSFQVHEKSILLPLLPATLLAVEEPFIFRWFMQFAMLSMFPLICRDNLVVPYLALLALFVLILCAPGQHRVRESNYFLSYLGSATMHLTLCLYFVLHIVYLTMHPPEKYPFLFEAIIMNLCFSQFVLVTLGCNIKQWLQLDLLRLVEITNF</sequence>
<comment type="pathway">
    <text evidence="2 10">Protein modification; protein glycosylation.</text>
</comment>
<dbReference type="PANTHER" id="PTHR12413:SF1">
    <property type="entry name" value="DOLICHYL PYROPHOSPHATE MAN9GLCNAC2 ALPHA-1,3-GLUCOSYLTRANSFERASE"/>
    <property type="match status" value="1"/>
</dbReference>
<dbReference type="EC" id="2.4.1.-" evidence="10"/>
<dbReference type="InterPro" id="IPR004856">
    <property type="entry name" value="Glyco_trans_ALG6/ALG8"/>
</dbReference>
<keyword evidence="7 10" id="KW-0256">Endoplasmic reticulum</keyword>
<feature type="transmembrane region" description="Helical" evidence="10">
    <location>
        <begin position="410"/>
        <end position="426"/>
    </location>
</feature>
<evidence type="ECO:0000256" key="8">
    <source>
        <dbReference type="ARBA" id="ARBA00022989"/>
    </source>
</evidence>
<keyword evidence="6 10" id="KW-0812">Transmembrane</keyword>
<evidence type="ECO:0000313" key="12">
    <source>
        <dbReference type="Proteomes" id="UP001603857"/>
    </source>
</evidence>
<gene>
    <name evidence="11" type="ORF">Fmac_016495</name>
</gene>
<keyword evidence="12" id="KW-1185">Reference proteome</keyword>
<feature type="transmembrane region" description="Helical" evidence="10">
    <location>
        <begin position="257"/>
        <end position="274"/>
    </location>
</feature>
<evidence type="ECO:0000313" key="11">
    <source>
        <dbReference type="EMBL" id="KAL2335282.1"/>
    </source>
</evidence>
<organism evidence="11 12">
    <name type="scientific">Flemingia macrophylla</name>
    <dbReference type="NCBI Taxonomy" id="520843"/>
    <lineage>
        <taxon>Eukaryota</taxon>
        <taxon>Viridiplantae</taxon>
        <taxon>Streptophyta</taxon>
        <taxon>Embryophyta</taxon>
        <taxon>Tracheophyta</taxon>
        <taxon>Spermatophyta</taxon>
        <taxon>Magnoliopsida</taxon>
        <taxon>eudicotyledons</taxon>
        <taxon>Gunneridae</taxon>
        <taxon>Pentapetalae</taxon>
        <taxon>rosids</taxon>
        <taxon>fabids</taxon>
        <taxon>Fabales</taxon>
        <taxon>Fabaceae</taxon>
        <taxon>Papilionoideae</taxon>
        <taxon>50 kb inversion clade</taxon>
        <taxon>NPAAA clade</taxon>
        <taxon>indigoferoid/millettioid clade</taxon>
        <taxon>Phaseoleae</taxon>
        <taxon>Flemingia</taxon>
    </lineage>
</organism>
<dbReference type="GO" id="GO:0016757">
    <property type="term" value="F:glycosyltransferase activity"/>
    <property type="evidence" value="ECO:0007669"/>
    <property type="project" value="UniProtKB-KW"/>
</dbReference>
<dbReference type="PANTHER" id="PTHR12413">
    <property type="entry name" value="DOLICHYL GLYCOSYLTRANSFERASE"/>
    <property type="match status" value="1"/>
</dbReference>
<evidence type="ECO:0000256" key="9">
    <source>
        <dbReference type="ARBA" id="ARBA00023136"/>
    </source>
</evidence>
<keyword evidence="9 10" id="KW-0472">Membrane</keyword>
<feature type="transmembrane region" description="Helical" evidence="10">
    <location>
        <begin position="132"/>
        <end position="157"/>
    </location>
</feature>
<evidence type="ECO:0000256" key="2">
    <source>
        <dbReference type="ARBA" id="ARBA00004922"/>
    </source>
</evidence>
<comment type="caution">
    <text evidence="11">The sequence shown here is derived from an EMBL/GenBank/DDBJ whole genome shotgun (WGS) entry which is preliminary data.</text>
</comment>
<feature type="transmembrane region" description="Helical" evidence="10">
    <location>
        <begin position="20"/>
        <end position="39"/>
    </location>
</feature>
<evidence type="ECO:0000256" key="4">
    <source>
        <dbReference type="ARBA" id="ARBA00022676"/>
    </source>
</evidence>
<dbReference type="EMBL" id="JBGMDY010000005">
    <property type="protein sequence ID" value="KAL2335282.1"/>
    <property type="molecule type" value="Genomic_DNA"/>
</dbReference>
<keyword evidence="4 10" id="KW-0328">Glycosyltransferase</keyword>
<feature type="transmembrane region" description="Helical" evidence="10">
    <location>
        <begin position="169"/>
        <end position="185"/>
    </location>
</feature>
<comment type="subcellular location">
    <subcellularLocation>
        <location evidence="1 10">Endoplasmic reticulum membrane</location>
        <topology evidence="1 10">Multi-pass membrane protein</topology>
    </subcellularLocation>
</comment>
<feature type="transmembrane region" description="Helical" evidence="10">
    <location>
        <begin position="347"/>
        <end position="366"/>
    </location>
</feature>
<dbReference type="Proteomes" id="UP001603857">
    <property type="component" value="Unassembled WGS sequence"/>
</dbReference>